<proteinExistence type="predicted"/>
<name>A0A0F9R7T2_9ZZZZ</name>
<evidence type="ECO:0000313" key="1">
    <source>
        <dbReference type="EMBL" id="KKN52615.1"/>
    </source>
</evidence>
<dbReference type="EMBL" id="LAZR01001011">
    <property type="protein sequence ID" value="KKN52615.1"/>
    <property type="molecule type" value="Genomic_DNA"/>
</dbReference>
<comment type="caution">
    <text evidence="1">The sequence shown here is derived from an EMBL/GenBank/DDBJ whole genome shotgun (WGS) entry which is preliminary data.</text>
</comment>
<reference evidence="1" key="1">
    <citation type="journal article" date="2015" name="Nature">
        <title>Complex archaea that bridge the gap between prokaryotes and eukaryotes.</title>
        <authorList>
            <person name="Spang A."/>
            <person name="Saw J.H."/>
            <person name="Jorgensen S.L."/>
            <person name="Zaremba-Niedzwiedzka K."/>
            <person name="Martijn J."/>
            <person name="Lind A.E."/>
            <person name="van Eijk R."/>
            <person name="Schleper C."/>
            <person name="Guy L."/>
            <person name="Ettema T.J."/>
        </authorList>
    </citation>
    <scope>NUCLEOTIDE SEQUENCE</scope>
</reference>
<protein>
    <submittedName>
        <fullName evidence="1">Uncharacterized protein</fullName>
    </submittedName>
</protein>
<accession>A0A0F9R7T2</accession>
<organism evidence="1">
    <name type="scientific">marine sediment metagenome</name>
    <dbReference type="NCBI Taxonomy" id="412755"/>
    <lineage>
        <taxon>unclassified sequences</taxon>
        <taxon>metagenomes</taxon>
        <taxon>ecological metagenomes</taxon>
    </lineage>
</organism>
<sequence>MISIDNSVELAIKTYLALNKRALGINWKKYNNSIQKFPPMLNLIHDFVTDKVSNEELDGIEMFHNLRNSLYHQGNGITVQHNIVNRYAIVAQDLISRLFNVDIDKKITGIISDDNFSLYGEFLLKWRELEQELRTIYYKKGLKSERRVEPPMPTIEELKKRTEELKQEIDKINYL</sequence>
<gene>
    <name evidence="1" type="ORF">LCGC14_0610700</name>
</gene>
<dbReference type="AlphaFoldDB" id="A0A0F9R7T2"/>